<evidence type="ECO:0000256" key="3">
    <source>
        <dbReference type="ARBA" id="ARBA00022475"/>
    </source>
</evidence>
<name>A0A498CC78_9MICO</name>
<feature type="signal peptide" evidence="5">
    <location>
        <begin position="1"/>
        <end position="21"/>
    </location>
</feature>
<evidence type="ECO:0000313" key="7">
    <source>
        <dbReference type="EMBL" id="RLK52256.1"/>
    </source>
</evidence>
<keyword evidence="2" id="KW-0813">Transport</keyword>
<dbReference type="Proteomes" id="UP000273158">
    <property type="component" value="Unassembled WGS sequence"/>
</dbReference>
<dbReference type="GO" id="GO:0005275">
    <property type="term" value="F:amine transmembrane transporter activity"/>
    <property type="evidence" value="ECO:0007669"/>
    <property type="project" value="TreeGrafter"/>
</dbReference>
<dbReference type="EMBL" id="RCDB01000001">
    <property type="protein sequence ID" value="RLK52256.1"/>
    <property type="molecule type" value="Genomic_DNA"/>
</dbReference>
<evidence type="ECO:0000256" key="4">
    <source>
        <dbReference type="ARBA" id="ARBA00023136"/>
    </source>
</evidence>
<dbReference type="RefSeq" id="WP_121056822.1">
    <property type="nucleotide sequence ID" value="NZ_RCDB01000001.1"/>
</dbReference>
<keyword evidence="5" id="KW-0732">Signal</keyword>
<evidence type="ECO:0000256" key="2">
    <source>
        <dbReference type="ARBA" id="ARBA00022448"/>
    </source>
</evidence>
<dbReference type="GO" id="GO:0015226">
    <property type="term" value="F:carnitine transmembrane transporter activity"/>
    <property type="evidence" value="ECO:0007669"/>
    <property type="project" value="TreeGrafter"/>
</dbReference>
<organism evidence="7 8">
    <name type="scientific">Microbacterium telephonicum</name>
    <dbReference type="NCBI Taxonomy" id="1714841"/>
    <lineage>
        <taxon>Bacteria</taxon>
        <taxon>Bacillati</taxon>
        <taxon>Actinomycetota</taxon>
        <taxon>Actinomycetes</taxon>
        <taxon>Micrococcales</taxon>
        <taxon>Microbacteriaceae</taxon>
        <taxon>Microbacterium</taxon>
    </lineage>
</organism>
<evidence type="ECO:0000256" key="5">
    <source>
        <dbReference type="SAM" id="SignalP"/>
    </source>
</evidence>
<proteinExistence type="predicted"/>
<dbReference type="OrthoDB" id="9787902at2"/>
<evidence type="ECO:0000256" key="1">
    <source>
        <dbReference type="ARBA" id="ARBA00004236"/>
    </source>
</evidence>
<dbReference type="GO" id="GO:0043190">
    <property type="term" value="C:ATP-binding cassette (ABC) transporter complex"/>
    <property type="evidence" value="ECO:0007669"/>
    <property type="project" value="InterPro"/>
</dbReference>
<dbReference type="PANTHER" id="PTHR47737">
    <property type="entry name" value="GLYCINE BETAINE/PROLINE BETAINE TRANSPORT SYSTEM PERMEASE PROTEIN PROW"/>
    <property type="match status" value="1"/>
</dbReference>
<dbReference type="Pfam" id="PF04069">
    <property type="entry name" value="OpuAC"/>
    <property type="match status" value="1"/>
</dbReference>
<dbReference type="GO" id="GO:0015871">
    <property type="term" value="P:choline transport"/>
    <property type="evidence" value="ECO:0007669"/>
    <property type="project" value="TreeGrafter"/>
</dbReference>
<dbReference type="CDD" id="cd13639">
    <property type="entry name" value="PBP2_OpuAC_like"/>
    <property type="match status" value="1"/>
</dbReference>
<gene>
    <name evidence="7" type="ORF">C7474_0188</name>
</gene>
<comment type="subcellular location">
    <subcellularLocation>
        <location evidence="1">Cell membrane</location>
    </subcellularLocation>
</comment>
<sequence length="304" mass="32169">MNKRHLTGILALGAAASLALAGCASGNQAQGGSDEGGADSKGTITLGYLPGWTDGLSTAYLLEDQLTKLGYSVEMEELTEAGPLYAGLAQGDIDIYPSAWPELTHASYMESYEGQIDDLGAYYDNAKLTIAVPDYVDIDSIEDLAGQADRFGGQIVGIEPGAGLTKQTQESMLPAYGLEGEYQLLTSSTAAMVTELDSAVAAQRDIVVTSWRPFWANAAYGLKDLADPKGAMGEKEALHFLGTSGFADEFPEAAELIAGIRLDDEQYGSLEDMVVNEYGEGKYADAVDAWIAANPDAYDTLIAD</sequence>
<dbReference type="Gene3D" id="3.40.190.100">
    <property type="entry name" value="Glycine betaine-binding periplasmic protein, domain 2"/>
    <property type="match status" value="1"/>
</dbReference>
<dbReference type="SUPFAM" id="SSF53850">
    <property type="entry name" value="Periplasmic binding protein-like II"/>
    <property type="match status" value="1"/>
</dbReference>
<dbReference type="PROSITE" id="PS51257">
    <property type="entry name" value="PROKAR_LIPOPROTEIN"/>
    <property type="match status" value="1"/>
</dbReference>
<comment type="caution">
    <text evidence="7">The sequence shown here is derived from an EMBL/GenBank/DDBJ whole genome shotgun (WGS) entry which is preliminary data.</text>
</comment>
<dbReference type="Gene3D" id="3.40.190.10">
    <property type="entry name" value="Periplasmic binding protein-like II"/>
    <property type="match status" value="1"/>
</dbReference>
<keyword evidence="8" id="KW-1185">Reference proteome</keyword>
<evidence type="ECO:0000313" key="8">
    <source>
        <dbReference type="Proteomes" id="UP000273158"/>
    </source>
</evidence>
<keyword evidence="3" id="KW-1003">Cell membrane</keyword>
<reference evidence="7 8" key="1">
    <citation type="journal article" date="2015" name="Stand. Genomic Sci.">
        <title>Genomic Encyclopedia of Bacterial and Archaeal Type Strains, Phase III: the genomes of soil and plant-associated and newly described type strains.</title>
        <authorList>
            <person name="Whitman W.B."/>
            <person name="Woyke T."/>
            <person name="Klenk H.P."/>
            <person name="Zhou Y."/>
            <person name="Lilburn T.G."/>
            <person name="Beck B.J."/>
            <person name="De Vos P."/>
            <person name="Vandamme P."/>
            <person name="Eisen J.A."/>
            <person name="Garrity G."/>
            <person name="Hugenholtz P."/>
            <person name="Kyrpides N.C."/>
        </authorList>
    </citation>
    <scope>NUCLEOTIDE SEQUENCE [LARGE SCALE GENOMIC DNA]</scope>
    <source>
        <strain evidence="7 8">S2T63</strain>
    </source>
</reference>
<dbReference type="AlphaFoldDB" id="A0A498CC78"/>
<keyword evidence="4" id="KW-0472">Membrane</keyword>
<accession>A0A498CC78</accession>
<dbReference type="InterPro" id="IPR007210">
    <property type="entry name" value="ABC_Gly_betaine_transp_sub-bd"/>
</dbReference>
<dbReference type="PANTHER" id="PTHR47737:SF1">
    <property type="entry name" value="GLYCINE BETAINE_PROLINE BETAINE TRANSPORT SYSTEM PERMEASE PROTEIN PROW"/>
    <property type="match status" value="1"/>
</dbReference>
<feature type="domain" description="ABC-type glycine betaine transport system substrate-binding" evidence="6">
    <location>
        <begin position="43"/>
        <end position="292"/>
    </location>
</feature>
<dbReference type="GO" id="GO:0031460">
    <property type="term" value="P:glycine betaine transport"/>
    <property type="evidence" value="ECO:0007669"/>
    <property type="project" value="TreeGrafter"/>
</dbReference>
<feature type="chain" id="PRO_5039457633" evidence="5">
    <location>
        <begin position="22"/>
        <end position="304"/>
    </location>
</feature>
<protein>
    <submittedName>
        <fullName evidence="7">Glycine betaine/proline transport system substrate-binding protein</fullName>
    </submittedName>
</protein>
<evidence type="ECO:0000259" key="6">
    <source>
        <dbReference type="Pfam" id="PF04069"/>
    </source>
</evidence>